<dbReference type="EMBL" id="CM029042">
    <property type="protein sequence ID" value="KAG2617453.1"/>
    <property type="molecule type" value="Genomic_DNA"/>
</dbReference>
<keyword evidence="2" id="KW-1185">Reference proteome</keyword>
<gene>
    <name evidence="1" type="ORF">PVAP13_3NG181158</name>
</gene>
<name>A0A8T0U8V2_PANVG</name>
<organism evidence="1 2">
    <name type="scientific">Panicum virgatum</name>
    <name type="common">Blackwell switchgrass</name>
    <dbReference type="NCBI Taxonomy" id="38727"/>
    <lineage>
        <taxon>Eukaryota</taxon>
        <taxon>Viridiplantae</taxon>
        <taxon>Streptophyta</taxon>
        <taxon>Embryophyta</taxon>
        <taxon>Tracheophyta</taxon>
        <taxon>Spermatophyta</taxon>
        <taxon>Magnoliopsida</taxon>
        <taxon>Liliopsida</taxon>
        <taxon>Poales</taxon>
        <taxon>Poaceae</taxon>
        <taxon>PACMAD clade</taxon>
        <taxon>Panicoideae</taxon>
        <taxon>Panicodae</taxon>
        <taxon>Paniceae</taxon>
        <taxon>Panicinae</taxon>
        <taxon>Panicum</taxon>
        <taxon>Panicum sect. Hiantes</taxon>
    </lineage>
</organism>
<proteinExistence type="predicted"/>
<evidence type="ECO:0000313" key="2">
    <source>
        <dbReference type="Proteomes" id="UP000823388"/>
    </source>
</evidence>
<dbReference type="Proteomes" id="UP000823388">
    <property type="component" value="Chromosome 3N"/>
</dbReference>
<evidence type="ECO:0000313" key="1">
    <source>
        <dbReference type="EMBL" id="KAG2617453.1"/>
    </source>
</evidence>
<protein>
    <submittedName>
        <fullName evidence="1">Uncharacterized protein</fullName>
    </submittedName>
</protein>
<sequence>MIYSSLEYGDNKMWAKNIHSFSPYISSQSQPSGVQFIEHILKEISRRLFVELSYCLVQEDLICCHLTCPEATISSFRWTSVEGLHPSDRS</sequence>
<reference evidence="1" key="1">
    <citation type="submission" date="2020-05" db="EMBL/GenBank/DDBJ databases">
        <title>WGS assembly of Panicum virgatum.</title>
        <authorList>
            <person name="Lovell J.T."/>
            <person name="Jenkins J."/>
            <person name="Shu S."/>
            <person name="Juenger T.E."/>
            <person name="Schmutz J."/>
        </authorList>
    </citation>
    <scope>NUCLEOTIDE SEQUENCE</scope>
    <source>
        <strain evidence="1">AP13</strain>
    </source>
</reference>
<comment type="caution">
    <text evidence="1">The sequence shown here is derived from an EMBL/GenBank/DDBJ whole genome shotgun (WGS) entry which is preliminary data.</text>
</comment>
<dbReference type="AlphaFoldDB" id="A0A8T0U8V2"/>
<accession>A0A8T0U8V2</accession>